<dbReference type="EMBL" id="SOSA01000516">
    <property type="protein sequence ID" value="THC90477.1"/>
    <property type="molecule type" value="Genomic_DNA"/>
</dbReference>
<dbReference type="InterPro" id="IPR036864">
    <property type="entry name" value="Zn2-C6_fun-type_DNA-bd_sf"/>
</dbReference>
<dbReference type="InterPro" id="IPR001138">
    <property type="entry name" value="Zn2Cys6_DnaBD"/>
</dbReference>
<keyword evidence="10" id="KW-1185">Reference proteome</keyword>
<feature type="compositionally biased region" description="Basic residues" evidence="6">
    <location>
        <begin position="201"/>
        <end position="216"/>
    </location>
</feature>
<keyword evidence="2" id="KW-0805">Transcription regulation</keyword>
<evidence type="ECO:0000256" key="2">
    <source>
        <dbReference type="ARBA" id="ARBA00023015"/>
    </source>
</evidence>
<dbReference type="GO" id="GO:0000981">
    <property type="term" value="F:DNA-binding transcription factor activity, RNA polymerase II-specific"/>
    <property type="evidence" value="ECO:0007669"/>
    <property type="project" value="InterPro"/>
</dbReference>
<evidence type="ECO:0000256" key="6">
    <source>
        <dbReference type="SAM" id="MobiDB-lite"/>
    </source>
</evidence>
<dbReference type="GO" id="GO:0005634">
    <property type="term" value="C:nucleus"/>
    <property type="evidence" value="ECO:0007669"/>
    <property type="project" value="UniProtKB-SubCell"/>
</dbReference>
<dbReference type="VEuPathDB" id="FungiDB:EYZ11_010056"/>
<dbReference type="RefSeq" id="XP_033429953.1">
    <property type="nucleotide sequence ID" value="XM_033567958.1"/>
</dbReference>
<dbReference type="Proteomes" id="UP000308092">
    <property type="component" value="Unassembled WGS sequence"/>
</dbReference>
<reference evidence="9 10" key="1">
    <citation type="submission" date="2019-03" db="EMBL/GenBank/DDBJ databases">
        <title>The genome sequence of a newly discovered highly antifungal drug resistant Aspergillus species, Aspergillus tanneri NIH 1004.</title>
        <authorList>
            <person name="Mounaud S."/>
            <person name="Singh I."/>
            <person name="Joardar V."/>
            <person name="Pakala S."/>
            <person name="Pakala S."/>
            <person name="Venepally P."/>
            <person name="Hoover J."/>
            <person name="Nierman W."/>
            <person name="Chung J."/>
            <person name="Losada L."/>
        </authorList>
    </citation>
    <scope>NUCLEOTIDE SEQUENCE [LARGE SCALE GENOMIC DNA]</scope>
    <source>
        <strain evidence="9 10">NIH1004</strain>
    </source>
</reference>
<feature type="region of interest" description="Disordered" evidence="6">
    <location>
        <begin position="117"/>
        <end position="249"/>
    </location>
</feature>
<dbReference type="SUPFAM" id="SSF57701">
    <property type="entry name" value="Zn2/Cys6 DNA-binding domain"/>
    <property type="match status" value="1"/>
</dbReference>
<gene>
    <name evidence="8" type="ORF">ATNIH1004_003279</name>
    <name evidence="9" type="ORF">EYZ11_010056</name>
</gene>
<dbReference type="CDD" id="cd00067">
    <property type="entry name" value="GAL4"/>
    <property type="match status" value="1"/>
</dbReference>
<organism evidence="9 10">
    <name type="scientific">Aspergillus tanneri</name>
    <dbReference type="NCBI Taxonomy" id="1220188"/>
    <lineage>
        <taxon>Eukaryota</taxon>
        <taxon>Fungi</taxon>
        <taxon>Dikarya</taxon>
        <taxon>Ascomycota</taxon>
        <taxon>Pezizomycotina</taxon>
        <taxon>Eurotiomycetes</taxon>
        <taxon>Eurotiomycetidae</taxon>
        <taxon>Eurotiales</taxon>
        <taxon>Aspergillaceae</taxon>
        <taxon>Aspergillus</taxon>
        <taxon>Aspergillus subgen. Circumdati</taxon>
    </lineage>
</organism>
<keyword evidence="3" id="KW-0238">DNA-binding</keyword>
<feature type="compositionally biased region" description="Low complexity" evidence="6">
    <location>
        <begin position="239"/>
        <end position="249"/>
    </location>
</feature>
<proteinExistence type="predicted"/>
<evidence type="ECO:0000259" key="7">
    <source>
        <dbReference type="PROSITE" id="PS50048"/>
    </source>
</evidence>
<dbReference type="AlphaFoldDB" id="A0A4S3J8G0"/>
<dbReference type="PANTHER" id="PTHR37534">
    <property type="entry name" value="TRANSCRIPTIONAL ACTIVATOR PROTEIN UGA3"/>
    <property type="match status" value="1"/>
</dbReference>
<evidence type="ECO:0000313" key="9">
    <source>
        <dbReference type="EMBL" id="THC90477.1"/>
    </source>
</evidence>
<dbReference type="EMBL" id="QUQM01000001">
    <property type="protein sequence ID" value="KAA8650592.1"/>
    <property type="molecule type" value="Genomic_DNA"/>
</dbReference>
<feature type="region of interest" description="Disordered" evidence="6">
    <location>
        <begin position="65"/>
        <end position="85"/>
    </location>
</feature>
<feature type="region of interest" description="Disordered" evidence="6">
    <location>
        <begin position="712"/>
        <end position="734"/>
    </location>
</feature>
<evidence type="ECO:0000313" key="10">
    <source>
        <dbReference type="Proteomes" id="UP000308092"/>
    </source>
</evidence>
<dbReference type="SMART" id="SM00066">
    <property type="entry name" value="GAL4"/>
    <property type="match status" value="1"/>
</dbReference>
<dbReference type="GO" id="GO:0008270">
    <property type="term" value="F:zinc ion binding"/>
    <property type="evidence" value="ECO:0007669"/>
    <property type="project" value="InterPro"/>
</dbReference>
<feature type="domain" description="Zn(2)-C6 fungal-type" evidence="7">
    <location>
        <begin position="88"/>
        <end position="118"/>
    </location>
</feature>
<dbReference type="GO" id="GO:0000976">
    <property type="term" value="F:transcription cis-regulatory region binding"/>
    <property type="evidence" value="ECO:0007669"/>
    <property type="project" value="TreeGrafter"/>
</dbReference>
<feature type="compositionally biased region" description="Low complexity" evidence="6">
    <location>
        <begin position="718"/>
        <end position="734"/>
    </location>
</feature>
<dbReference type="STRING" id="1220188.A0A4S3J8G0"/>
<dbReference type="Pfam" id="PF00172">
    <property type="entry name" value="Zn_clus"/>
    <property type="match status" value="1"/>
</dbReference>
<evidence type="ECO:0000256" key="1">
    <source>
        <dbReference type="ARBA" id="ARBA00004123"/>
    </source>
</evidence>
<dbReference type="GO" id="GO:0045944">
    <property type="term" value="P:positive regulation of transcription by RNA polymerase II"/>
    <property type="evidence" value="ECO:0007669"/>
    <property type="project" value="TreeGrafter"/>
</dbReference>
<dbReference type="PANTHER" id="PTHR37534:SF10">
    <property type="entry name" value="ZN(II)2CYS6 TRANSCRIPTION FACTOR (EUROFUNG)"/>
    <property type="match status" value="1"/>
</dbReference>
<reference evidence="8 11" key="2">
    <citation type="submission" date="2019-08" db="EMBL/GenBank/DDBJ databases">
        <title>The genome sequence of a newly discovered highly antifungal drug resistant Aspergillus species, Aspergillus tanneri NIH 1004.</title>
        <authorList>
            <person name="Mounaud S."/>
            <person name="Singh I."/>
            <person name="Joardar V."/>
            <person name="Pakala S."/>
            <person name="Pakala S."/>
            <person name="Venepally P."/>
            <person name="Chung J.K."/>
            <person name="Losada L."/>
            <person name="Nierman W.C."/>
        </authorList>
    </citation>
    <scope>NUCLEOTIDE SEQUENCE [LARGE SCALE GENOMIC DNA]</scope>
    <source>
        <strain evidence="8 11">NIH1004</strain>
    </source>
</reference>
<dbReference type="PROSITE" id="PS50048">
    <property type="entry name" value="ZN2_CY6_FUNGAL_2"/>
    <property type="match status" value="1"/>
</dbReference>
<evidence type="ECO:0000256" key="3">
    <source>
        <dbReference type="ARBA" id="ARBA00023125"/>
    </source>
</evidence>
<evidence type="ECO:0000313" key="11">
    <source>
        <dbReference type="Proteomes" id="UP000324241"/>
    </source>
</evidence>
<dbReference type="InterPro" id="IPR021858">
    <property type="entry name" value="Fun_TF"/>
</dbReference>
<comment type="caution">
    <text evidence="9">The sequence shown here is derived from an EMBL/GenBank/DDBJ whole genome shotgun (WGS) entry which is preliminary data.</text>
</comment>
<feature type="compositionally biased region" description="Polar residues" evidence="6">
    <location>
        <begin position="140"/>
        <end position="153"/>
    </location>
</feature>
<comment type="subcellular location">
    <subcellularLocation>
        <location evidence="1">Nucleus</location>
    </subcellularLocation>
</comment>
<dbReference type="OrthoDB" id="5278208at2759"/>
<dbReference type="Pfam" id="PF11951">
    <property type="entry name" value="Fungal_trans_2"/>
    <property type="match status" value="1"/>
</dbReference>
<evidence type="ECO:0000256" key="4">
    <source>
        <dbReference type="ARBA" id="ARBA00023163"/>
    </source>
</evidence>
<evidence type="ECO:0000313" key="8">
    <source>
        <dbReference type="EMBL" id="KAA8650592.1"/>
    </source>
</evidence>
<name>A0A4S3J8G0_9EURO</name>
<feature type="compositionally biased region" description="Acidic residues" evidence="6">
    <location>
        <begin position="164"/>
        <end position="174"/>
    </location>
</feature>
<keyword evidence="4" id="KW-0804">Transcription</keyword>
<accession>A0A4S3J8G0</accession>
<protein>
    <recommendedName>
        <fullName evidence="7">Zn(2)-C6 fungal-type domain-containing protein</fullName>
    </recommendedName>
</protein>
<dbReference type="Proteomes" id="UP000324241">
    <property type="component" value="Unassembled WGS sequence"/>
</dbReference>
<sequence length="734" mass="82915">MAHPYTPSQTSLISYLPGQHLQEQSPLSAYSLLGTGQYPESVALWHNPPTQLHQPGLPIATSYPSAPKPPSLLQPLPDQKKHKRTRSGCFTCRSRRIKCDESRPVCDRCRKGNRDCVYPSPSAGSASKVASRSGVKPKTPRSQSCGSDSSGQVEQDEVRTLEPIVDEEEEEDGEGSVGSSTRLSPGTALPAQPTRSTPGLPRKHSAQSLRKTKRPARQQAATTTTTTTDNPLVFHKDPSSSPSTEASSKFESLSARSASVITEPSSLPSTAHLPEDLRFYLSFHQEHISYRHYFLRPPSDRFVHQSIIEYALRYEPLLYAVVGFAAYHHCIQTSSGKLYTFLKYYNTALTLLRKSLGSSEAHCEATLITVLVLTTFEEFIGDWVNLIDHHQAAHALMRELLTPESASMNQLHSHIFLWYARFDVVAGILAGNEAVLSRDWYIAKEKYDAEQAASYPEDAEKQLALAASINRRFGLEMASLYAKLSRGMIPFDEFIAQNEHLEQNLERVRHILEKFNDSEYTVWDYPNKKPLGEEDIVDPYVPGGLHHGPLSDINIAWIDYYSTKAMFKYQSFLSVRQSSWAELESLAIEQCRLIESIERWPEKERGYIFAFKNSLGMACLFAPKDPKYVMWGRKKFARMEQNGYVTPPKFRQALATVWSLPEINHWWLPHDEGYPDILREVRAMTEERTNNPRDHFRESVRDMKTLFWKISLDDTESENSPSSTGTEGGSTSAK</sequence>
<dbReference type="PROSITE" id="PS00463">
    <property type="entry name" value="ZN2_CY6_FUNGAL_1"/>
    <property type="match status" value="1"/>
</dbReference>
<dbReference type="GeneID" id="54325981"/>
<keyword evidence="5" id="KW-0539">Nucleus</keyword>
<evidence type="ECO:0000256" key="5">
    <source>
        <dbReference type="ARBA" id="ARBA00023242"/>
    </source>
</evidence>
<dbReference type="Gene3D" id="4.10.240.10">
    <property type="entry name" value="Zn(2)-C6 fungal-type DNA-binding domain"/>
    <property type="match status" value="1"/>
</dbReference>